<evidence type="ECO:0000256" key="3">
    <source>
        <dbReference type="ARBA" id="ARBA00022840"/>
    </source>
</evidence>
<keyword evidence="7" id="KW-1185">Reference proteome</keyword>
<feature type="domain" description="ABC transporter" evidence="5">
    <location>
        <begin position="159"/>
        <end position="482"/>
    </location>
</feature>
<gene>
    <name evidence="6" type="ORF">AZE42_09621</name>
</gene>
<protein>
    <recommendedName>
        <fullName evidence="5">ABC transporter domain-containing protein</fullName>
    </recommendedName>
</protein>
<evidence type="ECO:0000313" key="6">
    <source>
        <dbReference type="EMBL" id="OJA19599.1"/>
    </source>
</evidence>
<dbReference type="PANTHER" id="PTHR19211">
    <property type="entry name" value="ATP-BINDING TRANSPORT PROTEIN-RELATED"/>
    <property type="match status" value="1"/>
</dbReference>
<proteinExistence type="predicted"/>
<dbReference type="InterPro" id="IPR017871">
    <property type="entry name" value="ABC_transporter-like_CS"/>
</dbReference>
<dbReference type="Pfam" id="PF12848">
    <property type="entry name" value="ABC_tran_Xtn"/>
    <property type="match status" value="1"/>
</dbReference>
<dbReference type="EMBL" id="LVVM01000983">
    <property type="protein sequence ID" value="OJA19599.1"/>
    <property type="molecule type" value="Genomic_DNA"/>
</dbReference>
<accession>A0A1J8QG15</accession>
<dbReference type="InterPro" id="IPR032781">
    <property type="entry name" value="ABC_tran_Xtn"/>
</dbReference>
<evidence type="ECO:0000256" key="2">
    <source>
        <dbReference type="ARBA" id="ARBA00022741"/>
    </source>
</evidence>
<dbReference type="Gene3D" id="3.40.50.300">
    <property type="entry name" value="P-loop containing nucleotide triphosphate hydrolases"/>
    <property type="match status" value="2"/>
</dbReference>
<dbReference type="GO" id="GO:0005524">
    <property type="term" value="F:ATP binding"/>
    <property type="evidence" value="ECO:0007669"/>
    <property type="project" value="UniProtKB-KW"/>
</dbReference>
<evidence type="ECO:0000259" key="5">
    <source>
        <dbReference type="PROSITE" id="PS50893"/>
    </source>
</evidence>
<dbReference type="GO" id="GO:0016887">
    <property type="term" value="F:ATP hydrolysis activity"/>
    <property type="evidence" value="ECO:0007669"/>
    <property type="project" value="InterPro"/>
</dbReference>
<feature type="compositionally biased region" description="Low complexity" evidence="4">
    <location>
        <begin position="72"/>
        <end position="96"/>
    </location>
</feature>
<evidence type="ECO:0000256" key="1">
    <source>
        <dbReference type="ARBA" id="ARBA00022737"/>
    </source>
</evidence>
<dbReference type="InterPro" id="IPR003439">
    <property type="entry name" value="ABC_transporter-like_ATP-bd"/>
</dbReference>
<dbReference type="SUPFAM" id="SSF52540">
    <property type="entry name" value="P-loop containing nucleoside triphosphate hydrolases"/>
    <property type="match status" value="2"/>
</dbReference>
<feature type="region of interest" description="Disordered" evidence="4">
    <location>
        <begin position="72"/>
        <end position="148"/>
    </location>
</feature>
<keyword evidence="2" id="KW-0547">Nucleotide-binding</keyword>
<evidence type="ECO:0000313" key="7">
    <source>
        <dbReference type="Proteomes" id="UP000183567"/>
    </source>
</evidence>
<sequence>MAPGLATQFQAHLDEFHISLEPSALNYLTSMLAVISMSDKPKDIRDATEMFLEEADVDPDKINQFYATLRNTESTSSEGLNSSASASTSTPATENARPLDLPKPMSSIEARRMKRAQKKEKAAATASPSSSAEAEPKIVATSQQSRFHRETLETSSKDIDMHTVNITVNNLDLLVDAHLRLKEGVRYGLVGQNGVGKTMLMKCMADNILAMPTNLNILHIAQLETFDESTTVLNEVLGADKACMNALREYEALHTVLGDMPQSTSSNTAQLSTVLHNILISRMQTHVIAAQQLALKRSGTRGHDARQAQLAIETAFAQLKAQDPQTYITPDISADLITDVFDKFALIDLDARKARASKILRGLGFEEAQVEARVQTLSGGWRMQIALAKALFVGPDILLLDEPTNHLDLPAILWLQEYLSSETEGLTLVVVSHDRAFLNAVTTETIIFRDKTLKYHAGSFADYESTSEEQRVRKQALLDIQAKKRAKLVASIQHNVQQARATGDDKRLGQVASRKKKLERLGMEKTEDGKRFKVSYWAGYHTSARAEIEIDKGVRTVPIKIPDPPPLRYHGSVFTVKNASFRYPGSDKDVLMGVSLDVGPHARIALLGPNGCGKTTLLNMMVGVTQPTAGEVYRHPSLRIGYFSQHAVDQLTLTCTPIEEMRSRYAGLSEQECRAHFGTVGVSGNTVLRKIADLSGGQRNRVALAMILYDAPHVLVLDEITNHLDMGTVDRLVEALEGFEGALVLVSHDVWFMKQLMEGEEGDDDDDSDVMEERAFYVVRNGAVNRWERGMDAYVEGVMKKVKKNI</sequence>
<keyword evidence="1" id="KW-0677">Repeat</keyword>
<feature type="compositionally biased region" description="Low complexity" evidence="4">
    <location>
        <begin position="123"/>
        <end position="133"/>
    </location>
</feature>
<dbReference type="SMART" id="SM00382">
    <property type="entry name" value="AAA"/>
    <property type="match status" value="2"/>
</dbReference>
<dbReference type="InterPro" id="IPR050611">
    <property type="entry name" value="ABCF"/>
</dbReference>
<dbReference type="PROSITE" id="PS50893">
    <property type="entry name" value="ABC_TRANSPORTER_2"/>
    <property type="match status" value="2"/>
</dbReference>
<dbReference type="STRING" id="180088.A0A1J8QG15"/>
<organism evidence="6 7">
    <name type="scientific">Rhizopogon vesiculosus</name>
    <dbReference type="NCBI Taxonomy" id="180088"/>
    <lineage>
        <taxon>Eukaryota</taxon>
        <taxon>Fungi</taxon>
        <taxon>Dikarya</taxon>
        <taxon>Basidiomycota</taxon>
        <taxon>Agaricomycotina</taxon>
        <taxon>Agaricomycetes</taxon>
        <taxon>Agaricomycetidae</taxon>
        <taxon>Boletales</taxon>
        <taxon>Suillineae</taxon>
        <taxon>Rhizopogonaceae</taxon>
        <taxon>Rhizopogon</taxon>
    </lineage>
</organism>
<dbReference type="Proteomes" id="UP000183567">
    <property type="component" value="Unassembled WGS sequence"/>
</dbReference>
<feature type="domain" description="ABC transporter" evidence="5">
    <location>
        <begin position="574"/>
        <end position="806"/>
    </location>
</feature>
<dbReference type="InterPro" id="IPR027417">
    <property type="entry name" value="P-loop_NTPase"/>
</dbReference>
<name>A0A1J8QG15_9AGAM</name>
<evidence type="ECO:0000256" key="4">
    <source>
        <dbReference type="SAM" id="MobiDB-lite"/>
    </source>
</evidence>
<keyword evidence="3" id="KW-0067">ATP-binding</keyword>
<dbReference type="CDD" id="cd03221">
    <property type="entry name" value="ABCF_EF-3"/>
    <property type="match status" value="1"/>
</dbReference>
<dbReference type="OrthoDB" id="2110130at2759"/>
<dbReference type="InterPro" id="IPR003593">
    <property type="entry name" value="AAA+_ATPase"/>
</dbReference>
<dbReference type="PROSITE" id="PS00211">
    <property type="entry name" value="ABC_TRANSPORTER_1"/>
    <property type="match status" value="1"/>
</dbReference>
<dbReference type="Pfam" id="PF00005">
    <property type="entry name" value="ABC_tran"/>
    <property type="match status" value="2"/>
</dbReference>
<comment type="caution">
    <text evidence="6">The sequence shown here is derived from an EMBL/GenBank/DDBJ whole genome shotgun (WGS) entry which is preliminary data.</text>
</comment>
<reference evidence="6 7" key="1">
    <citation type="submission" date="2016-03" db="EMBL/GenBank/DDBJ databases">
        <title>Comparative genomics of the ectomycorrhizal sister species Rhizopogon vinicolor and Rhizopogon vesiculosus (Basidiomycota: Boletales) reveals a divergence of the mating type B locus.</title>
        <authorList>
            <person name="Mujic A.B."/>
            <person name="Kuo A."/>
            <person name="Tritt A."/>
            <person name="Lipzen A."/>
            <person name="Chen C."/>
            <person name="Johnson J."/>
            <person name="Sharma A."/>
            <person name="Barry K."/>
            <person name="Grigoriev I.V."/>
            <person name="Spatafora J.W."/>
        </authorList>
    </citation>
    <scope>NUCLEOTIDE SEQUENCE [LARGE SCALE GENOMIC DNA]</scope>
    <source>
        <strain evidence="6 7">AM-OR11-056</strain>
    </source>
</reference>
<dbReference type="AlphaFoldDB" id="A0A1J8QG15"/>
<dbReference type="PANTHER" id="PTHR19211:SF129">
    <property type="entry name" value="ABC TRANSPORTER ATP-BINDING PROTEIN"/>
    <property type="match status" value="1"/>
</dbReference>